<dbReference type="Proteomes" id="UP000002601">
    <property type="component" value="Chromosome"/>
</dbReference>
<dbReference type="GO" id="GO:0043200">
    <property type="term" value="P:response to amino acid"/>
    <property type="evidence" value="ECO:0007669"/>
    <property type="project" value="TreeGrafter"/>
</dbReference>
<gene>
    <name evidence="5" type="ordered locus">Desal_1223</name>
</gene>
<feature type="domain" description="HTH asnC-type" evidence="4">
    <location>
        <begin position="6"/>
        <end position="67"/>
    </location>
</feature>
<dbReference type="GO" id="GO:0005829">
    <property type="term" value="C:cytosol"/>
    <property type="evidence" value="ECO:0007669"/>
    <property type="project" value="TreeGrafter"/>
</dbReference>
<dbReference type="SUPFAM" id="SSF46785">
    <property type="entry name" value="Winged helix' DNA-binding domain"/>
    <property type="match status" value="1"/>
</dbReference>
<dbReference type="InterPro" id="IPR019887">
    <property type="entry name" value="Tscrpt_reg_AsnC/Lrp_C"/>
</dbReference>
<evidence type="ECO:0000256" key="1">
    <source>
        <dbReference type="ARBA" id="ARBA00023015"/>
    </source>
</evidence>
<dbReference type="CDD" id="cd00090">
    <property type="entry name" value="HTH_ARSR"/>
    <property type="match status" value="1"/>
</dbReference>
<dbReference type="InterPro" id="IPR036388">
    <property type="entry name" value="WH-like_DNA-bd_sf"/>
</dbReference>
<evidence type="ECO:0000259" key="4">
    <source>
        <dbReference type="PROSITE" id="PS50956"/>
    </source>
</evidence>
<proteinExistence type="predicted"/>
<dbReference type="SMART" id="SM00344">
    <property type="entry name" value="HTH_ASNC"/>
    <property type="match status" value="1"/>
</dbReference>
<keyword evidence="3" id="KW-0804">Transcription</keyword>
<protein>
    <submittedName>
        <fullName evidence="5">Transcriptional regulator, AsnC family</fullName>
    </submittedName>
</protein>
<dbReference type="PANTHER" id="PTHR30154">
    <property type="entry name" value="LEUCINE-RESPONSIVE REGULATORY PROTEIN"/>
    <property type="match status" value="1"/>
</dbReference>
<evidence type="ECO:0000256" key="2">
    <source>
        <dbReference type="ARBA" id="ARBA00023125"/>
    </source>
</evidence>
<organism evidence="5 6">
    <name type="scientific">Maridesulfovibrio salexigens (strain ATCC 14822 / DSM 2638 / NCIMB 8403 / VKM B-1763)</name>
    <name type="common">Desulfovibrio salexigens</name>
    <dbReference type="NCBI Taxonomy" id="526222"/>
    <lineage>
        <taxon>Bacteria</taxon>
        <taxon>Pseudomonadati</taxon>
        <taxon>Thermodesulfobacteriota</taxon>
        <taxon>Desulfovibrionia</taxon>
        <taxon>Desulfovibrionales</taxon>
        <taxon>Desulfovibrionaceae</taxon>
        <taxon>Maridesulfovibrio</taxon>
    </lineage>
</organism>
<keyword evidence="1" id="KW-0805">Transcription regulation</keyword>
<dbReference type="Pfam" id="PF01037">
    <property type="entry name" value="AsnC_trans_reg"/>
    <property type="match status" value="1"/>
</dbReference>
<sequence>MNKRKIDETDRRILTILQNSGRVSNADIARKVGMAPSAVLERVRKLERKGVLTGYEAIVNPKAVGRSLTAFIFVNVNEGVGATSTGEELSRVPGVLEVHYCAGRDSYLIKVRCEDTDGLAIMLGQIGRIETVRDTNSTIVLNTIKESRAIPLEEDDYES</sequence>
<dbReference type="InterPro" id="IPR011991">
    <property type="entry name" value="ArsR-like_HTH"/>
</dbReference>
<dbReference type="Gene3D" id="1.10.10.10">
    <property type="entry name" value="Winged helix-like DNA-binding domain superfamily/Winged helix DNA-binding domain"/>
    <property type="match status" value="1"/>
</dbReference>
<keyword evidence="6" id="KW-1185">Reference proteome</keyword>
<dbReference type="eggNOG" id="COG1522">
    <property type="taxonomic scope" value="Bacteria"/>
</dbReference>
<dbReference type="InterPro" id="IPR011008">
    <property type="entry name" value="Dimeric_a/b-barrel"/>
</dbReference>
<dbReference type="InterPro" id="IPR036390">
    <property type="entry name" value="WH_DNA-bd_sf"/>
</dbReference>
<name>C6C1P0_MARSD</name>
<dbReference type="InterPro" id="IPR019888">
    <property type="entry name" value="Tscrpt_reg_AsnC-like"/>
</dbReference>
<dbReference type="Gene3D" id="3.30.70.920">
    <property type="match status" value="1"/>
</dbReference>
<dbReference type="GO" id="GO:0006355">
    <property type="term" value="P:regulation of DNA-templated transcription"/>
    <property type="evidence" value="ECO:0007669"/>
    <property type="project" value="UniProtKB-ARBA"/>
</dbReference>
<keyword evidence="2" id="KW-0238">DNA-binding</keyword>
<reference evidence="5 6" key="1">
    <citation type="submission" date="2009-06" db="EMBL/GenBank/DDBJ databases">
        <title>Complete sequence of Desulfovibrio salexigens DSM 2638.</title>
        <authorList>
            <consortium name="US DOE Joint Genome Institute"/>
            <person name="Lucas S."/>
            <person name="Copeland A."/>
            <person name="Lapidus A."/>
            <person name="Glavina del Rio T."/>
            <person name="Tice H."/>
            <person name="Bruce D."/>
            <person name="Goodwin L."/>
            <person name="Pitluck S."/>
            <person name="Munk A.C."/>
            <person name="Brettin T."/>
            <person name="Detter J.C."/>
            <person name="Han C."/>
            <person name="Tapia R."/>
            <person name="Larimer F."/>
            <person name="Land M."/>
            <person name="Hauser L."/>
            <person name="Kyrpides N."/>
            <person name="Anderson I."/>
            <person name="Wall J.D."/>
            <person name="Arkin A.P."/>
            <person name="Dehal P."/>
            <person name="Chivian D."/>
            <person name="Giles B."/>
            <person name="Hazen T.C."/>
        </authorList>
    </citation>
    <scope>NUCLEOTIDE SEQUENCE [LARGE SCALE GENOMIC DNA]</scope>
    <source>
        <strain evidence="6">ATCC 14822 / DSM 2638 / NCIMB 8403 / VKM B-1763</strain>
    </source>
</reference>
<dbReference type="HOGENOM" id="CLU_091233_5_0_7"/>
<dbReference type="AlphaFoldDB" id="C6C1P0"/>
<dbReference type="GO" id="GO:0043565">
    <property type="term" value="F:sequence-specific DNA binding"/>
    <property type="evidence" value="ECO:0007669"/>
    <property type="project" value="InterPro"/>
</dbReference>
<dbReference type="RefSeq" id="WP_015851104.1">
    <property type="nucleotide sequence ID" value="NC_012881.1"/>
</dbReference>
<dbReference type="KEGG" id="dsa:Desal_1223"/>
<evidence type="ECO:0000313" key="6">
    <source>
        <dbReference type="Proteomes" id="UP000002601"/>
    </source>
</evidence>
<evidence type="ECO:0000256" key="3">
    <source>
        <dbReference type="ARBA" id="ARBA00023163"/>
    </source>
</evidence>
<dbReference type="Pfam" id="PF13412">
    <property type="entry name" value="HTH_24"/>
    <property type="match status" value="1"/>
</dbReference>
<dbReference type="EMBL" id="CP001649">
    <property type="protein sequence ID" value="ACS79286.1"/>
    <property type="molecule type" value="Genomic_DNA"/>
</dbReference>
<dbReference type="InterPro" id="IPR000485">
    <property type="entry name" value="AsnC-type_HTH_dom"/>
</dbReference>
<dbReference type="OrthoDB" id="9800326at2"/>
<dbReference type="PROSITE" id="PS50956">
    <property type="entry name" value="HTH_ASNC_2"/>
    <property type="match status" value="1"/>
</dbReference>
<accession>C6C1P0</accession>
<dbReference type="PANTHER" id="PTHR30154:SF34">
    <property type="entry name" value="TRANSCRIPTIONAL REGULATOR AZLB"/>
    <property type="match status" value="1"/>
</dbReference>
<dbReference type="SUPFAM" id="SSF54909">
    <property type="entry name" value="Dimeric alpha+beta barrel"/>
    <property type="match status" value="1"/>
</dbReference>
<evidence type="ECO:0000313" key="5">
    <source>
        <dbReference type="EMBL" id="ACS79286.1"/>
    </source>
</evidence>
<dbReference type="PRINTS" id="PR00033">
    <property type="entry name" value="HTHASNC"/>
</dbReference>